<name>A0A3G8JIV8_9ACTN</name>
<dbReference type="NCBIfam" id="TIGR03620">
    <property type="entry name" value="F420_MSMEG_4141"/>
    <property type="match status" value="1"/>
</dbReference>
<dbReference type="Gene3D" id="3.20.20.30">
    <property type="entry name" value="Luciferase-like domain"/>
    <property type="match status" value="1"/>
</dbReference>
<dbReference type="SUPFAM" id="SSF51679">
    <property type="entry name" value="Bacterial luciferase-like"/>
    <property type="match status" value="1"/>
</dbReference>
<reference evidence="3 4" key="1">
    <citation type="submission" date="2018-11" db="EMBL/GenBank/DDBJ databases">
        <title>Gordonia insulae sp. nov., isolated from an island soil.</title>
        <authorList>
            <person name="Kim Y.S."/>
            <person name="Kim S.B."/>
        </authorList>
    </citation>
    <scope>NUCLEOTIDE SEQUENCE [LARGE SCALE GENOMIC DNA]</scope>
    <source>
        <strain evidence="3 4">MMS17-SY073</strain>
    </source>
</reference>
<protein>
    <recommendedName>
        <fullName evidence="2">Luciferase-like domain-containing protein</fullName>
    </recommendedName>
</protein>
<keyword evidence="1" id="KW-0560">Oxidoreductase</keyword>
<dbReference type="Proteomes" id="UP000271469">
    <property type="component" value="Chromosome"/>
</dbReference>
<dbReference type="Pfam" id="PF00296">
    <property type="entry name" value="Bac_luciferase"/>
    <property type="match status" value="1"/>
</dbReference>
<feature type="domain" description="Luciferase-like" evidence="2">
    <location>
        <begin position="28"/>
        <end position="275"/>
    </location>
</feature>
<gene>
    <name evidence="3" type="ORF">D7316_01121</name>
</gene>
<evidence type="ECO:0000313" key="3">
    <source>
        <dbReference type="EMBL" id="AZG44535.1"/>
    </source>
</evidence>
<dbReference type="InterPro" id="IPR011251">
    <property type="entry name" value="Luciferase-like_dom"/>
</dbReference>
<dbReference type="GO" id="GO:0016705">
    <property type="term" value="F:oxidoreductase activity, acting on paired donors, with incorporation or reduction of molecular oxygen"/>
    <property type="evidence" value="ECO:0007669"/>
    <property type="project" value="InterPro"/>
</dbReference>
<dbReference type="InterPro" id="IPR036661">
    <property type="entry name" value="Luciferase-like_sf"/>
</dbReference>
<organism evidence="3 4">
    <name type="scientific">Gordonia insulae</name>
    <dbReference type="NCBI Taxonomy" id="2420509"/>
    <lineage>
        <taxon>Bacteria</taxon>
        <taxon>Bacillati</taxon>
        <taxon>Actinomycetota</taxon>
        <taxon>Actinomycetes</taxon>
        <taxon>Mycobacteriales</taxon>
        <taxon>Gordoniaceae</taxon>
        <taxon>Gordonia</taxon>
    </lineage>
</organism>
<dbReference type="PANTHER" id="PTHR43244">
    <property type="match status" value="1"/>
</dbReference>
<evidence type="ECO:0000313" key="4">
    <source>
        <dbReference type="Proteomes" id="UP000271469"/>
    </source>
</evidence>
<dbReference type="EMBL" id="CP033972">
    <property type="protein sequence ID" value="AZG44535.1"/>
    <property type="molecule type" value="Genomic_DNA"/>
</dbReference>
<dbReference type="AlphaFoldDB" id="A0A3G8JIV8"/>
<dbReference type="KEGG" id="gom:D7316_01121"/>
<sequence>MCCTRTVDTAGTVGIMKLNGVGIWSSPLRYGDPGEAAEAASELDQLGFTALWIPDVGGPVLDAVENLLGATRQAVIATGILNMWMHEPDDVAAAHARLTEEYGPRFLLGLGISHAPLIDANEPGRYRKPLATTKAFLDGLDGAAQPVPTDARVLAALGPKMLALAAERSRGAHPYLVTPEHTAIARSALGDGPLLAPEQTVILTGDREEARAIGTKWLRGYLSMPNYANNLRRLGFSEDDLDSVSDRLFDAIIAWGDESAVLARIDDHRAAGADHVCVQVLQADQRAIPREQWRRLAEALA</sequence>
<proteinExistence type="predicted"/>
<evidence type="ECO:0000259" key="2">
    <source>
        <dbReference type="Pfam" id="PF00296"/>
    </source>
</evidence>
<accession>A0A3G8JIV8</accession>
<dbReference type="PANTHER" id="PTHR43244:SF1">
    <property type="entry name" value="5,10-METHYLENETETRAHYDROMETHANOPTERIN REDUCTASE"/>
    <property type="match status" value="1"/>
</dbReference>
<dbReference type="InterPro" id="IPR019922">
    <property type="entry name" value="Lucif-like_OxRdatse_MSMEG_4141"/>
</dbReference>
<dbReference type="InterPro" id="IPR050564">
    <property type="entry name" value="F420-G6PD/mer"/>
</dbReference>
<evidence type="ECO:0000256" key="1">
    <source>
        <dbReference type="ARBA" id="ARBA00023002"/>
    </source>
</evidence>
<keyword evidence="4" id="KW-1185">Reference proteome</keyword>